<dbReference type="GO" id="GO:0000271">
    <property type="term" value="P:polysaccharide biosynthetic process"/>
    <property type="evidence" value="ECO:0007669"/>
    <property type="project" value="TreeGrafter"/>
</dbReference>
<gene>
    <name evidence="1" type="ORF">PGLA1383_LOCUS6538</name>
</gene>
<proteinExistence type="predicted"/>
<dbReference type="AlphaFoldDB" id="A0A813DIS7"/>
<reference evidence="1" key="1">
    <citation type="submission" date="2021-02" db="EMBL/GenBank/DDBJ databases">
        <authorList>
            <person name="Dougan E. K."/>
            <person name="Rhodes N."/>
            <person name="Thang M."/>
            <person name="Chan C."/>
        </authorList>
    </citation>
    <scope>NUCLEOTIDE SEQUENCE</scope>
</reference>
<dbReference type="Proteomes" id="UP000654075">
    <property type="component" value="Unassembled WGS sequence"/>
</dbReference>
<protein>
    <submittedName>
        <fullName evidence="1">Uncharacterized protein</fullName>
    </submittedName>
</protein>
<dbReference type="PANTHER" id="PTHR30244:SF34">
    <property type="entry name" value="DTDP-4-AMINO-4,6-DIDEOXYGALACTOSE TRANSAMINASE"/>
    <property type="match status" value="1"/>
</dbReference>
<dbReference type="InterPro" id="IPR015424">
    <property type="entry name" value="PyrdxlP-dep_Trfase"/>
</dbReference>
<dbReference type="SUPFAM" id="SSF53383">
    <property type="entry name" value="PLP-dependent transferases"/>
    <property type="match status" value="1"/>
</dbReference>
<keyword evidence="2" id="KW-1185">Reference proteome</keyword>
<dbReference type="Pfam" id="PF01041">
    <property type="entry name" value="DegT_DnrJ_EryC1"/>
    <property type="match status" value="1"/>
</dbReference>
<evidence type="ECO:0000313" key="2">
    <source>
        <dbReference type="Proteomes" id="UP000654075"/>
    </source>
</evidence>
<organism evidence="1 2">
    <name type="scientific">Polarella glacialis</name>
    <name type="common">Dinoflagellate</name>
    <dbReference type="NCBI Taxonomy" id="89957"/>
    <lineage>
        <taxon>Eukaryota</taxon>
        <taxon>Sar</taxon>
        <taxon>Alveolata</taxon>
        <taxon>Dinophyceae</taxon>
        <taxon>Suessiales</taxon>
        <taxon>Suessiaceae</taxon>
        <taxon>Polarella</taxon>
    </lineage>
</organism>
<accession>A0A813DIS7</accession>
<sequence>MAVIELVVALALVAVGAPVAPRLVALILAVAGLWAVRLHPRKTIDSGWGDLLFALKCSLFTRARRDRAKLELGIREQWATKEEAVVLLSVRTGFDLLLGALDLPKGSEVLFVPGISIPGMVKIVESHGLRPVGLDPPSHEQILPPKLAPYVTTETRMVVLTNLFGCVHDMDSMVLEAKELGLFVVQDCAQAFIGSLPAGQQAAGAKSAYPTGFRGLEGADASFVSFGTMKTLTALGGAVGRVKDPEIRKRMLSKEATYPVRPLRQYFQSAVKGLVIKLIGLPCLWGLVEALFAAVGVSFDELIVSSVRGFPNEADIRQRPSIPLLQLLQRRLRRQHEASFEDAPGSSATSSVFQRRRNGNLIAEELAKGGVSVVAKGAL</sequence>
<dbReference type="PANTHER" id="PTHR30244">
    <property type="entry name" value="TRANSAMINASE"/>
    <property type="match status" value="1"/>
</dbReference>
<comment type="caution">
    <text evidence="1">The sequence shown here is derived from an EMBL/GenBank/DDBJ whole genome shotgun (WGS) entry which is preliminary data.</text>
</comment>
<dbReference type="EMBL" id="CAJNNV010002716">
    <property type="protein sequence ID" value="CAE8587706.1"/>
    <property type="molecule type" value="Genomic_DNA"/>
</dbReference>
<evidence type="ECO:0000313" key="1">
    <source>
        <dbReference type="EMBL" id="CAE8587706.1"/>
    </source>
</evidence>
<dbReference type="GO" id="GO:0030170">
    <property type="term" value="F:pyridoxal phosphate binding"/>
    <property type="evidence" value="ECO:0007669"/>
    <property type="project" value="TreeGrafter"/>
</dbReference>
<dbReference type="GO" id="GO:0008483">
    <property type="term" value="F:transaminase activity"/>
    <property type="evidence" value="ECO:0007669"/>
    <property type="project" value="TreeGrafter"/>
</dbReference>
<name>A0A813DIS7_POLGL</name>
<dbReference type="Gene3D" id="3.40.640.10">
    <property type="entry name" value="Type I PLP-dependent aspartate aminotransferase-like (Major domain)"/>
    <property type="match status" value="1"/>
</dbReference>
<dbReference type="OrthoDB" id="283814at2759"/>
<dbReference type="InterPro" id="IPR015421">
    <property type="entry name" value="PyrdxlP-dep_Trfase_major"/>
</dbReference>
<dbReference type="InterPro" id="IPR000653">
    <property type="entry name" value="DegT/StrS_aminotransferase"/>
</dbReference>